<protein>
    <submittedName>
        <fullName evidence="3">SPOR domain-containing protein</fullName>
    </submittedName>
</protein>
<name>A0ABM7PLI0_9BACT</name>
<dbReference type="Proteomes" id="UP001320148">
    <property type="component" value="Chromosome"/>
</dbReference>
<dbReference type="EMBL" id="AP024488">
    <property type="protein sequence ID" value="BCS98234.1"/>
    <property type="molecule type" value="Genomic_DNA"/>
</dbReference>
<proteinExistence type="predicted"/>
<feature type="compositionally biased region" description="Polar residues" evidence="1">
    <location>
        <begin position="60"/>
        <end position="70"/>
    </location>
</feature>
<dbReference type="PROSITE" id="PS51724">
    <property type="entry name" value="SPOR"/>
    <property type="match status" value="1"/>
</dbReference>
<evidence type="ECO:0000313" key="3">
    <source>
        <dbReference type="EMBL" id="BCS98234.1"/>
    </source>
</evidence>
<dbReference type="PANTHER" id="PTHR38687:SF1">
    <property type="entry name" value="CELL DIVISION PROTEIN DEDD"/>
    <property type="match status" value="1"/>
</dbReference>
<organism evidence="3 4">
    <name type="scientific">Desulfoluna limicola</name>
    <dbReference type="NCBI Taxonomy" id="2810562"/>
    <lineage>
        <taxon>Bacteria</taxon>
        <taxon>Pseudomonadati</taxon>
        <taxon>Thermodesulfobacteriota</taxon>
        <taxon>Desulfobacteria</taxon>
        <taxon>Desulfobacterales</taxon>
        <taxon>Desulfolunaceae</taxon>
        <taxon>Desulfoluna</taxon>
    </lineage>
</organism>
<gene>
    <name evidence="3" type="ORF">DSLASN_38660</name>
</gene>
<feature type="domain" description="SPOR" evidence="2">
    <location>
        <begin position="113"/>
        <end position="192"/>
    </location>
</feature>
<dbReference type="InterPro" id="IPR007730">
    <property type="entry name" value="SPOR-like_dom"/>
</dbReference>
<dbReference type="InterPro" id="IPR036680">
    <property type="entry name" value="SPOR-like_sf"/>
</dbReference>
<dbReference type="Gene3D" id="3.30.70.1070">
    <property type="entry name" value="Sporulation related repeat"/>
    <property type="match status" value="1"/>
</dbReference>
<dbReference type="PANTHER" id="PTHR38687">
    <property type="entry name" value="CELL DIVISION PROTEIN DEDD-RELATED"/>
    <property type="match status" value="1"/>
</dbReference>
<dbReference type="InterPro" id="IPR052521">
    <property type="entry name" value="Cell_div_SPOR-domain"/>
</dbReference>
<accession>A0ABM7PLI0</accession>
<evidence type="ECO:0000313" key="4">
    <source>
        <dbReference type="Proteomes" id="UP001320148"/>
    </source>
</evidence>
<dbReference type="SUPFAM" id="SSF110997">
    <property type="entry name" value="Sporulation related repeat"/>
    <property type="match status" value="1"/>
</dbReference>
<evidence type="ECO:0000256" key="1">
    <source>
        <dbReference type="SAM" id="MobiDB-lite"/>
    </source>
</evidence>
<sequence>MGRGSIEVDLIPTDVQRELAVIPDKQAVPRPEQQVAPLAPTAPPVELSFYKEVNQSEEAITKSSRMTKTETPVLKPGQAPSQAVTLPPAKPPSAPDPAVTRPATKPAPAPAIAPPTSGFTIQVAAHIKEESAESEAKALRDKGFPAYFMAATNSKGQTWYRVRVGRFTERDAAQKELARLAPLKGKAYVVKL</sequence>
<evidence type="ECO:0000259" key="2">
    <source>
        <dbReference type="PROSITE" id="PS51724"/>
    </source>
</evidence>
<reference evidence="3 4" key="1">
    <citation type="submission" date="2021-02" db="EMBL/GenBank/DDBJ databases">
        <title>Complete genome of Desulfoluna sp. strain ASN36.</title>
        <authorList>
            <person name="Takahashi A."/>
            <person name="Kojima H."/>
            <person name="Fukui M."/>
        </authorList>
    </citation>
    <scope>NUCLEOTIDE SEQUENCE [LARGE SCALE GENOMIC DNA]</scope>
    <source>
        <strain evidence="3 4">ASN36</strain>
    </source>
</reference>
<dbReference type="Pfam" id="PF05036">
    <property type="entry name" value="SPOR"/>
    <property type="match status" value="1"/>
</dbReference>
<keyword evidence="4" id="KW-1185">Reference proteome</keyword>
<feature type="region of interest" description="Disordered" evidence="1">
    <location>
        <begin position="60"/>
        <end position="115"/>
    </location>
</feature>